<reference evidence="3 4" key="1">
    <citation type="submission" date="2019-12" db="EMBL/GenBank/DDBJ databases">
        <authorList>
            <person name="Floudas D."/>
            <person name="Bentzer J."/>
            <person name="Ahren D."/>
            <person name="Johansson T."/>
            <person name="Persson P."/>
            <person name="Tunlid A."/>
        </authorList>
    </citation>
    <scope>NUCLEOTIDE SEQUENCE [LARGE SCALE GENOMIC DNA]</scope>
    <source>
        <strain evidence="3 4">CBS 102.39</strain>
    </source>
</reference>
<organism evidence="3 4">
    <name type="scientific">Agrocybe pediades</name>
    <dbReference type="NCBI Taxonomy" id="84607"/>
    <lineage>
        <taxon>Eukaryota</taxon>
        <taxon>Fungi</taxon>
        <taxon>Dikarya</taxon>
        <taxon>Basidiomycota</taxon>
        <taxon>Agaricomycotina</taxon>
        <taxon>Agaricomycetes</taxon>
        <taxon>Agaricomycetidae</taxon>
        <taxon>Agaricales</taxon>
        <taxon>Agaricineae</taxon>
        <taxon>Strophariaceae</taxon>
        <taxon>Agrocybe</taxon>
    </lineage>
</organism>
<dbReference type="Proteomes" id="UP000521872">
    <property type="component" value="Unassembled WGS sequence"/>
</dbReference>
<dbReference type="EMBL" id="JAACJL010000058">
    <property type="protein sequence ID" value="KAF4610481.1"/>
    <property type="molecule type" value="Genomic_DNA"/>
</dbReference>
<accession>A0A8H4VHK8</accession>
<feature type="transmembrane region" description="Helical" evidence="2">
    <location>
        <begin position="73"/>
        <end position="94"/>
    </location>
</feature>
<keyword evidence="2" id="KW-1133">Transmembrane helix</keyword>
<keyword evidence="4" id="KW-1185">Reference proteome</keyword>
<keyword evidence="2" id="KW-0812">Transmembrane</keyword>
<evidence type="ECO:0000256" key="2">
    <source>
        <dbReference type="SAM" id="Phobius"/>
    </source>
</evidence>
<keyword evidence="2" id="KW-0472">Membrane</keyword>
<feature type="region of interest" description="Disordered" evidence="1">
    <location>
        <begin position="1"/>
        <end position="63"/>
    </location>
</feature>
<feature type="compositionally biased region" description="Polar residues" evidence="1">
    <location>
        <begin position="1"/>
        <end position="15"/>
    </location>
</feature>
<evidence type="ECO:0000256" key="1">
    <source>
        <dbReference type="SAM" id="MobiDB-lite"/>
    </source>
</evidence>
<proteinExistence type="predicted"/>
<protein>
    <submittedName>
        <fullName evidence="3">Uncharacterized protein</fullName>
    </submittedName>
</protein>
<dbReference type="AlphaFoldDB" id="A0A8H4VHK8"/>
<evidence type="ECO:0000313" key="4">
    <source>
        <dbReference type="Proteomes" id="UP000521872"/>
    </source>
</evidence>
<gene>
    <name evidence="3" type="ORF">D9613_006762</name>
</gene>
<evidence type="ECO:0000313" key="3">
    <source>
        <dbReference type="EMBL" id="KAF4610481.1"/>
    </source>
</evidence>
<name>A0A8H4VHK8_9AGAR</name>
<sequence>MIINDESSPTEQSPLKSPVIATAGGGSSSTPSAPPPPYTASATTRPSYQATQTPPGGPYPPTPSPVRSPFRRFFRAFCVALLILFLWGMFVDSVEMQWRGKKHRNSSIDPYNNMIGVDRYIRRWWYDTVLEVRRPEYPQAAEAPSRVLPLRYPPLISAAVSSASPVSSSTSTSIDGVLL</sequence>
<comment type="caution">
    <text evidence="3">The sequence shown here is derived from an EMBL/GenBank/DDBJ whole genome shotgun (WGS) entry which is preliminary data.</text>
</comment>